<dbReference type="PANTHER" id="PTHR14413">
    <property type="entry name" value="RIBOSOMAL PROTEIN L17"/>
    <property type="match status" value="1"/>
</dbReference>
<proteinExistence type="inferred from homology"/>
<dbReference type="Proteomes" id="UP000886819">
    <property type="component" value="Unassembled WGS sequence"/>
</dbReference>
<dbReference type="AlphaFoldDB" id="A0A9D0YUV4"/>
<reference evidence="5" key="2">
    <citation type="journal article" date="2021" name="PeerJ">
        <title>Extensive microbial diversity within the chicken gut microbiome revealed by metagenomics and culture.</title>
        <authorList>
            <person name="Gilroy R."/>
            <person name="Ravi A."/>
            <person name="Getino M."/>
            <person name="Pursley I."/>
            <person name="Horton D.L."/>
            <person name="Alikhan N.F."/>
            <person name="Baker D."/>
            <person name="Gharbi K."/>
            <person name="Hall N."/>
            <person name="Watson M."/>
            <person name="Adriaenssens E.M."/>
            <person name="Foster-Nyarko E."/>
            <person name="Jarju S."/>
            <person name="Secka A."/>
            <person name="Antonio M."/>
            <person name="Oren A."/>
            <person name="Chaudhuri R.R."/>
            <person name="La Ragione R."/>
            <person name="Hildebrand F."/>
            <person name="Pallen M.J."/>
        </authorList>
    </citation>
    <scope>NUCLEOTIDE SEQUENCE</scope>
    <source>
        <strain evidence="5">ChiHile30-977</strain>
    </source>
</reference>
<comment type="similarity">
    <text evidence="1 4">Belongs to the bacterial ribosomal protein bL17 family.</text>
</comment>
<sequence>MAKQRKLGRPADQRKALLRNQVSHLLWYGKIETTLARAKEVRSVAERLITLAVRECDNNVEVTKSFDNEKGQTVTINVTNDLPSKLHARRMIMATLYDLQEIKKSDESKSEYKERTKDVKHPLVEKLFRDIGPKYKKRNAEKNCAGGYTRIIRKGPRRGDAAEMVIIELV</sequence>
<accession>A0A9D0YUV4</accession>
<reference evidence="5" key="1">
    <citation type="submission" date="2020-10" db="EMBL/GenBank/DDBJ databases">
        <authorList>
            <person name="Gilroy R."/>
        </authorList>
    </citation>
    <scope>NUCLEOTIDE SEQUENCE</scope>
    <source>
        <strain evidence="5">ChiHile30-977</strain>
    </source>
</reference>
<dbReference type="Gene3D" id="3.90.1030.10">
    <property type="entry name" value="Ribosomal protein L17"/>
    <property type="match status" value="1"/>
</dbReference>
<comment type="subunit">
    <text evidence="4">Part of the 50S ribosomal subunit. Contacts protein L32.</text>
</comment>
<dbReference type="InterPro" id="IPR000456">
    <property type="entry name" value="Ribosomal_bL17"/>
</dbReference>
<dbReference type="PANTHER" id="PTHR14413:SF16">
    <property type="entry name" value="LARGE RIBOSOMAL SUBUNIT PROTEIN BL17M"/>
    <property type="match status" value="1"/>
</dbReference>
<gene>
    <name evidence="4 5" type="primary">rplQ</name>
    <name evidence="5" type="ORF">IAA66_02335</name>
</gene>
<evidence type="ECO:0000256" key="1">
    <source>
        <dbReference type="ARBA" id="ARBA00008777"/>
    </source>
</evidence>
<dbReference type="EMBL" id="DVFI01000033">
    <property type="protein sequence ID" value="HIQ62408.1"/>
    <property type="molecule type" value="Genomic_DNA"/>
</dbReference>
<evidence type="ECO:0000256" key="2">
    <source>
        <dbReference type="ARBA" id="ARBA00022980"/>
    </source>
</evidence>
<dbReference type="GO" id="GO:0006412">
    <property type="term" value="P:translation"/>
    <property type="evidence" value="ECO:0007669"/>
    <property type="project" value="UniProtKB-UniRule"/>
</dbReference>
<dbReference type="GO" id="GO:0022625">
    <property type="term" value="C:cytosolic large ribosomal subunit"/>
    <property type="evidence" value="ECO:0007669"/>
    <property type="project" value="TreeGrafter"/>
</dbReference>
<evidence type="ECO:0000313" key="6">
    <source>
        <dbReference type="Proteomes" id="UP000886819"/>
    </source>
</evidence>
<organism evidence="5 6">
    <name type="scientific">Candidatus Avichristensenella intestinipullorum</name>
    <dbReference type="NCBI Taxonomy" id="2840693"/>
    <lineage>
        <taxon>Bacteria</taxon>
        <taxon>Bacillati</taxon>
        <taxon>Bacillota</taxon>
        <taxon>Clostridia</taxon>
        <taxon>Candidatus Avichristensenella</taxon>
    </lineage>
</organism>
<dbReference type="SUPFAM" id="SSF64263">
    <property type="entry name" value="Prokaryotic ribosomal protein L17"/>
    <property type="match status" value="1"/>
</dbReference>
<dbReference type="HAMAP" id="MF_01368">
    <property type="entry name" value="Ribosomal_bL17"/>
    <property type="match status" value="1"/>
</dbReference>
<evidence type="ECO:0000256" key="4">
    <source>
        <dbReference type="HAMAP-Rule" id="MF_01368"/>
    </source>
</evidence>
<protein>
    <recommendedName>
        <fullName evidence="4">Large ribosomal subunit protein bL17</fullName>
    </recommendedName>
</protein>
<evidence type="ECO:0000313" key="5">
    <source>
        <dbReference type="EMBL" id="HIQ62408.1"/>
    </source>
</evidence>
<name>A0A9D0YUV4_9FIRM</name>
<keyword evidence="3 4" id="KW-0687">Ribonucleoprotein</keyword>
<dbReference type="GO" id="GO:0003735">
    <property type="term" value="F:structural constituent of ribosome"/>
    <property type="evidence" value="ECO:0007669"/>
    <property type="project" value="InterPro"/>
</dbReference>
<dbReference type="Pfam" id="PF01196">
    <property type="entry name" value="Ribosomal_L17"/>
    <property type="match status" value="1"/>
</dbReference>
<dbReference type="InterPro" id="IPR036373">
    <property type="entry name" value="Ribosomal_bL17_sf"/>
</dbReference>
<keyword evidence="2 4" id="KW-0689">Ribosomal protein</keyword>
<evidence type="ECO:0000256" key="3">
    <source>
        <dbReference type="ARBA" id="ARBA00023274"/>
    </source>
</evidence>
<comment type="caution">
    <text evidence="5">The sequence shown here is derived from an EMBL/GenBank/DDBJ whole genome shotgun (WGS) entry which is preliminary data.</text>
</comment>